<dbReference type="OrthoDB" id="10261522at2759"/>
<dbReference type="AlphaFoldDB" id="A0A0C3A6S8"/>
<keyword evidence="3" id="KW-1185">Reference proteome</keyword>
<protein>
    <recommendedName>
        <fullName evidence="1">Nudix hydrolase domain-containing protein</fullName>
    </recommendedName>
</protein>
<dbReference type="PROSITE" id="PS51462">
    <property type="entry name" value="NUDIX"/>
    <property type="match status" value="1"/>
</dbReference>
<dbReference type="EMBL" id="KN822061">
    <property type="protein sequence ID" value="KIM60527.1"/>
    <property type="molecule type" value="Genomic_DNA"/>
</dbReference>
<evidence type="ECO:0000313" key="3">
    <source>
        <dbReference type="Proteomes" id="UP000053989"/>
    </source>
</evidence>
<dbReference type="PANTHER" id="PTHR13622:SF8">
    <property type="entry name" value="THIAMIN PYROPHOSPHOKINASE 1"/>
    <property type="match status" value="1"/>
</dbReference>
<feature type="domain" description="Nudix hydrolase" evidence="1">
    <location>
        <begin position="129"/>
        <end position="273"/>
    </location>
</feature>
<reference evidence="2 3" key="1">
    <citation type="submission" date="2014-04" db="EMBL/GenBank/DDBJ databases">
        <authorList>
            <consortium name="DOE Joint Genome Institute"/>
            <person name="Kuo A."/>
            <person name="Kohler A."/>
            <person name="Nagy L.G."/>
            <person name="Floudas D."/>
            <person name="Copeland A."/>
            <person name="Barry K.W."/>
            <person name="Cichocki N."/>
            <person name="Veneault-Fourrey C."/>
            <person name="LaButti K."/>
            <person name="Lindquist E.A."/>
            <person name="Lipzen A."/>
            <person name="Lundell T."/>
            <person name="Morin E."/>
            <person name="Murat C."/>
            <person name="Sun H."/>
            <person name="Tunlid A."/>
            <person name="Henrissat B."/>
            <person name="Grigoriev I.V."/>
            <person name="Hibbett D.S."/>
            <person name="Martin F."/>
            <person name="Nordberg H.P."/>
            <person name="Cantor M.N."/>
            <person name="Hua S.X."/>
        </authorList>
    </citation>
    <scope>NUCLEOTIDE SEQUENCE [LARGE SCALE GENOMIC DNA]</scope>
    <source>
        <strain evidence="2 3">Foug A</strain>
    </source>
</reference>
<dbReference type="PANTHER" id="PTHR13622">
    <property type="entry name" value="THIAMIN PYROPHOSPHOKINASE"/>
    <property type="match status" value="1"/>
</dbReference>
<gene>
    <name evidence="2" type="ORF">SCLCIDRAFT_1216812</name>
</gene>
<dbReference type="SUPFAM" id="SSF55811">
    <property type="entry name" value="Nudix"/>
    <property type="match status" value="1"/>
</dbReference>
<dbReference type="HOGENOM" id="CLU_048013_0_1_1"/>
<dbReference type="CDD" id="cd03676">
    <property type="entry name" value="NUDIX_Tnr3_like"/>
    <property type="match status" value="1"/>
</dbReference>
<dbReference type="InterPro" id="IPR015797">
    <property type="entry name" value="NUDIX_hydrolase-like_dom_sf"/>
</dbReference>
<dbReference type="InterPro" id="IPR000086">
    <property type="entry name" value="NUDIX_hydrolase_dom"/>
</dbReference>
<name>A0A0C3A6S8_9AGAM</name>
<dbReference type="GO" id="GO:0044715">
    <property type="term" value="F:8-oxo-dGDP phosphatase activity"/>
    <property type="evidence" value="ECO:0007669"/>
    <property type="project" value="UniProtKB-ARBA"/>
</dbReference>
<dbReference type="InParanoid" id="A0A0C3A6S8"/>
<dbReference type="STRING" id="1036808.A0A0C3A6S8"/>
<dbReference type="Gene3D" id="3.90.79.10">
    <property type="entry name" value="Nucleoside Triphosphate Pyrophosphohydrolase"/>
    <property type="match status" value="1"/>
</dbReference>
<dbReference type="FunFam" id="3.90.79.10:FF:000019">
    <property type="entry name" value="Thiamin pyrophosphokinase, putative"/>
    <property type="match status" value="1"/>
</dbReference>
<proteinExistence type="predicted"/>
<evidence type="ECO:0000259" key="1">
    <source>
        <dbReference type="PROSITE" id="PS51462"/>
    </source>
</evidence>
<reference evidence="3" key="2">
    <citation type="submission" date="2015-01" db="EMBL/GenBank/DDBJ databases">
        <title>Evolutionary Origins and Diversification of the Mycorrhizal Mutualists.</title>
        <authorList>
            <consortium name="DOE Joint Genome Institute"/>
            <consortium name="Mycorrhizal Genomics Consortium"/>
            <person name="Kohler A."/>
            <person name="Kuo A."/>
            <person name="Nagy L.G."/>
            <person name="Floudas D."/>
            <person name="Copeland A."/>
            <person name="Barry K.W."/>
            <person name="Cichocki N."/>
            <person name="Veneault-Fourrey C."/>
            <person name="LaButti K."/>
            <person name="Lindquist E.A."/>
            <person name="Lipzen A."/>
            <person name="Lundell T."/>
            <person name="Morin E."/>
            <person name="Murat C."/>
            <person name="Riley R."/>
            <person name="Ohm R."/>
            <person name="Sun H."/>
            <person name="Tunlid A."/>
            <person name="Henrissat B."/>
            <person name="Grigoriev I.V."/>
            <person name="Hibbett D.S."/>
            <person name="Martin F."/>
        </authorList>
    </citation>
    <scope>NUCLEOTIDE SEQUENCE [LARGE SCALE GENOMIC DNA]</scope>
    <source>
        <strain evidence="3">Foug A</strain>
    </source>
</reference>
<dbReference type="Proteomes" id="UP000053989">
    <property type="component" value="Unassembled WGS sequence"/>
</dbReference>
<organism evidence="2 3">
    <name type="scientific">Scleroderma citrinum Foug A</name>
    <dbReference type="NCBI Taxonomy" id="1036808"/>
    <lineage>
        <taxon>Eukaryota</taxon>
        <taxon>Fungi</taxon>
        <taxon>Dikarya</taxon>
        <taxon>Basidiomycota</taxon>
        <taxon>Agaricomycotina</taxon>
        <taxon>Agaricomycetes</taxon>
        <taxon>Agaricomycetidae</taxon>
        <taxon>Boletales</taxon>
        <taxon>Sclerodermatineae</taxon>
        <taxon>Sclerodermataceae</taxon>
        <taxon>Scleroderma</taxon>
    </lineage>
</organism>
<evidence type="ECO:0000313" key="2">
    <source>
        <dbReference type="EMBL" id="KIM60527.1"/>
    </source>
</evidence>
<accession>A0A0C3A6S8</accession>
<sequence>MTALRTPVIGLLKPEIVDLLRKEVDGSWIIPLKDSVPHSCYRVSFHPSIDTPAKRTKVMKRLCERWRDSGTIYQNVVGPKKWRNEMYPVYRNPFGVHRAHDPDAAEDSDNGNYAFEMERSACPLFGVVAYGVHMTVYQESPDRTDLRIWVPTRSRTKQTWPGYLDNSVAGGIPSGMSAFESLVKEAAEEASIDEAITKTFARCAGSISYYNQTTTGWLKPEVEFVYDMKIPDGTIFQPEPSDGEVESFDLLPLDVVIDKMQQGRFKANCAAVLVDFLVRHGYLTPDNDPNYMEIMTRLHGRFYHDKWGCT</sequence>
<dbReference type="Pfam" id="PF00293">
    <property type="entry name" value="NUDIX"/>
    <property type="match status" value="1"/>
</dbReference>